<keyword evidence="3 6" id="KW-0479">Metal-binding</keyword>
<keyword evidence="4 6" id="KW-0408">Iron</keyword>
<reference evidence="8 9" key="1">
    <citation type="submission" date="2019-03" db="EMBL/GenBank/DDBJ databases">
        <title>Metabolic potential of uncultured bacteria and archaea associated with petroleum seepage in deep-sea sediments.</title>
        <authorList>
            <person name="Dong X."/>
            <person name="Hubert C."/>
        </authorList>
    </citation>
    <scope>NUCLEOTIDE SEQUENCE [LARGE SCALE GENOMIC DNA]</scope>
    <source>
        <strain evidence="8">E44_bin92</strain>
    </source>
</reference>
<dbReference type="InterPro" id="IPR027596">
    <property type="entry name" value="AmmeMemoSam_rS"/>
</dbReference>
<name>A0A523QL81_UNCAE</name>
<accession>A0A523QL81</accession>
<evidence type="ECO:0000256" key="2">
    <source>
        <dbReference type="ARBA" id="ARBA00022691"/>
    </source>
</evidence>
<keyword evidence="2 6" id="KW-0949">S-adenosyl-L-methionine</keyword>
<dbReference type="PIRSF" id="PIRSF004869">
    <property type="entry name" value="PflX_prd"/>
    <property type="match status" value="1"/>
</dbReference>
<dbReference type="EMBL" id="SOKU01000084">
    <property type="protein sequence ID" value="TES86507.1"/>
    <property type="molecule type" value="Genomic_DNA"/>
</dbReference>
<evidence type="ECO:0000256" key="5">
    <source>
        <dbReference type="ARBA" id="ARBA00023014"/>
    </source>
</evidence>
<dbReference type="PROSITE" id="PS51918">
    <property type="entry name" value="RADICAL_SAM"/>
    <property type="match status" value="1"/>
</dbReference>
<organism evidence="8 9">
    <name type="scientific">Aerophobetes bacterium</name>
    <dbReference type="NCBI Taxonomy" id="2030807"/>
    <lineage>
        <taxon>Bacteria</taxon>
        <taxon>Candidatus Aerophobota</taxon>
    </lineage>
</organism>
<feature type="domain" description="Radical SAM core" evidence="7">
    <location>
        <begin position="68"/>
        <end position="281"/>
    </location>
</feature>
<dbReference type="AlphaFoldDB" id="A0A523QL81"/>
<evidence type="ECO:0000256" key="4">
    <source>
        <dbReference type="ARBA" id="ARBA00023004"/>
    </source>
</evidence>
<dbReference type="SFLD" id="SFLDG01101">
    <property type="entry name" value="Uncharacterised_Radical_SAM_Su"/>
    <property type="match status" value="1"/>
</dbReference>
<dbReference type="PANTHER" id="PTHR30352:SF5">
    <property type="entry name" value="PYRUVATE FORMATE-LYASE 1-ACTIVATING ENZYME"/>
    <property type="match status" value="1"/>
</dbReference>
<dbReference type="Pfam" id="PF04055">
    <property type="entry name" value="Radical_SAM"/>
    <property type="match status" value="1"/>
</dbReference>
<sequence>MREAMFYKVLAGNEVQCQMCFRKCIIPEGKRGVCRNRENYEGKLYSVVYGRPSAVQTDPVEKEPQHQFLPGSQILCIGTPGCNFRCRHCQNWHLSQRSIEEMAYVYELMPEKAVELTLEKRIPTMSFTYNEPTSFYEYMYDIAKLAKKKGLRIIFHSNGALNPAPLKELLKYTDGVTIDLKGFSQRAYDNSSAELEPVLRTLKIIKEEGKWLEIVNLIIPTINDDLEEIRRMCYWIKENLGADVPLHFSRFFPAYKLTQLPATPISTLEKAYRIAREAGLNYVSIGNVPGHEYNSTFCPKCGKKVIQRVHFSVLANNIEDGKCRFCGQEIPGVWE</sequence>
<comment type="cofactor">
    <cofactor evidence="6">
        <name>[4Fe-4S] cluster</name>
        <dbReference type="ChEBI" id="CHEBI:49883"/>
    </cofactor>
    <text evidence="6">Binds 1 [4Fe-4S] cluster. The cluster is coordinated with 3 cysteines and an exchangeable S-adenosyl-L-methionine.</text>
</comment>
<dbReference type="Gene3D" id="3.20.20.70">
    <property type="entry name" value="Aldolase class I"/>
    <property type="match status" value="1"/>
</dbReference>
<keyword evidence="1" id="KW-0004">4Fe-4S</keyword>
<dbReference type="NCBIfam" id="TIGR04337">
    <property type="entry name" value="AmmeMemoSam_rS"/>
    <property type="match status" value="1"/>
</dbReference>
<dbReference type="InterPro" id="IPR006638">
    <property type="entry name" value="Elp3/MiaA/NifB-like_rSAM"/>
</dbReference>
<evidence type="ECO:0000259" key="7">
    <source>
        <dbReference type="PROSITE" id="PS51918"/>
    </source>
</evidence>
<keyword evidence="5 6" id="KW-0411">Iron-sulfur</keyword>
<dbReference type="InterPro" id="IPR013785">
    <property type="entry name" value="Aldolase_TIM"/>
</dbReference>
<dbReference type="InterPro" id="IPR034457">
    <property type="entry name" value="Organic_radical-activating"/>
</dbReference>
<dbReference type="SUPFAM" id="SSF102114">
    <property type="entry name" value="Radical SAM enzymes"/>
    <property type="match status" value="1"/>
</dbReference>
<dbReference type="GO" id="GO:0046872">
    <property type="term" value="F:metal ion binding"/>
    <property type="evidence" value="ECO:0007669"/>
    <property type="project" value="UniProtKB-KW"/>
</dbReference>
<feature type="binding site" evidence="6">
    <location>
        <position position="82"/>
    </location>
    <ligand>
        <name>[4Fe-4S] cluster</name>
        <dbReference type="ChEBI" id="CHEBI:49883"/>
        <note>4Fe-4S-S-AdoMet</note>
    </ligand>
</feature>
<dbReference type="InterPro" id="IPR016431">
    <property type="entry name" value="Pyrv-formate_lyase-activ_prd"/>
</dbReference>
<proteinExistence type="predicted"/>
<dbReference type="CDD" id="cd01335">
    <property type="entry name" value="Radical_SAM"/>
    <property type="match status" value="1"/>
</dbReference>
<feature type="binding site" evidence="6">
    <location>
        <position position="86"/>
    </location>
    <ligand>
        <name>[4Fe-4S] cluster</name>
        <dbReference type="ChEBI" id="CHEBI:49883"/>
        <note>4Fe-4S-S-AdoMet</note>
    </ligand>
</feature>
<dbReference type="GO" id="GO:0003824">
    <property type="term" value="F:catalytic activity"/>
    <property type="evidence" value="ECO:0007669"/>
    <property type="project" value="InterPro"/>
</dbReference>
<evidence type="ECO:0000256" key="6">
    <source>
        <dbReference type="PIRSR" id="PIRSR004869-50"/>
    </source>
</evidence>
<dbReference type="SMART" id="SM00729">
    <property type="entry name" value="Elp3"/>
    <property type="match status" value="1"/>
</dbReference>
<dbReference type="InterPro" id="IPR007197">
    <property type="entry name" value="rSAM"/>
</dbReference>
<evidence type="ECO:0000313" key="9">
    <source>
        <dbReference type="Proteomes" id="UP000320781"/>
    </source>
</evidence>
<comment type="caution">
    <text evidence="8">The sequence shown here is derived from an EMBL/GenBank/DDBJ whole genome shotgun (WGS) entry which is preliminary data.</text>
</comment>
<evidence type="ECO:0000256" key="3">
    <source>
        <dbReference type="ARBA" id="ARBA00022723"/>
    </source>
</evidence>
<gene>
    <name evidence="8" type="primary">amrS</name>
    <name evidence="8" type="ORF">E3J95_01780</name>
</gene>
<dbReference type="GO" id="GO:0051539">
    <property type="term" value="F:4 iron, 4 sulfur cluster binding"/>
    <property type="evidence" value="ECO:0007669"/>
    <property type="project" value="UniProtKB-KW"/>
</dbReference>
<evidence type="ECO:0000313" key="8">
    <source>
        <dbReference type="EMBL" id="TES86507.1"/>
    </source>
</evidence>
<feature type="binding site" evidence="6">
    <location>
        <position position="89"/>
    </location>
    <ligand>
        <name>[4Fe-4S] cluster</name>
        <dbReference type="ChEBI" id="CHEBI:49883"/>
        <note>4Fe-4S-S-AdoMet</note>
    </ligand>
</feature>
<protein>
    <submittedName>
        <fullName evidence="8">AmmeMemoRadiSam system radical SAM enzyme</fullName>
    </submittedName>
</protein>
<dbReference type="SFLD" id="SFLDS00029">
    <property type="entry name" value="Radical_SAM"/>
    <property type="match status" value="1"/>
</dbReference>
<dbReference type="PANTHER" id="PTHR30352">
    <property type="entry name" value="PYRUVATE FORMATE-LYASE-ACTIVATING ENZYME"/>
    <property type="match status" value="1"/>
</dbReference>
<dbReference type="Proteomes" id="UP000320781">
    <property type="component" value="Unassembled WGS sequence"/>
</dbReference>
<evidence type="ECO:0000256" key="1">
    <source>
        <dbReference type="ARBA" id="ARBA00022485"/>
    </source>
</evidence>
<dbReference type="InterPro" id="IPR058240">
    <property type="entry name" value="rSAM_sf"/>
</dbReference>